<gene>
    <name evidence="1" type="ORF">I595_1400</name>
</gene>
<evidence type="ECO:0000313" key="1">
    <source>
        <dbReference type="EMBL" id="KPM32973.1"/>
    </source>
</evidence>
<sequence>MIFAVNTVNKHLKTYYNEKSTIGRIGIEHQFSNIDLL</sequence>
<dbReference type="EMBL" id="LDJX01000002">
    <property type="protein sequence ID" value="KPM32973.1"/>
    <property type="molecule type" value="Genomic_DNA"/>
</dbReference>
<keyword evidence="2" id="KW-1185">Reference proteome</keyword>
<dbReference type="Proteomes" id="UP000050280">
    <property type="component" value="Unassembled WGS sequence"/>
</dbReference>
<proteinExistence type="predicted"/>
<protein>
    <submittedName>
        <fullName evidence="1">Uncharacterized protein</fullName>
    </submittedName>
</protein>
<dbReference type="STRING" id="1300341.I595_1400"/>
<reference evidence="1 2" key="1">
    <citation type="submission" date="2015-09" db="EMBL/GenBank/DDBJ databases">
        <title>Genome sequence of the marine flavobacterium Croceitalea dokdonensis DOKDO 023 that contains proton- and sodium-pumping rhodopsins.</title>
        <authorList>
            <person name="Kwon S.-K."/>
            <person name="Lee H.K."/>
            <person name="Kwak M.-J."/>
            <person name="Kim J.F."/>
        </authorList>
    </citation>
    <scope>NUCLEOTIDE SEQUENCE [LARGE SCALE GENOMIC DNA]</scope>
    <source>
        <strain evidence="1 2">DOKDO 023</strain>
    </source>
</reference>
<name>A0A0P7B3C3_9FLAO</name>
<organism evidence="1 2">
    <name type="scientific">Croceitalea dokdonensis DOKDO 023</name>
    <dbReference type="NCBI Taxonomy" id="1300341"/>
    <lineage>
        <taxon>Bacteria</taxon>
        <taxon>Pseudomonadati</taxon>
        <taxon>Bacteroidota</taxon>
        <taxon>Flavobacteriia</taxon>
        <taxon>Flavobacteriales</taxon>
        <taxon>Flavobacteriaceae</taxon>
        <taxon>Croceitalea</taxon>
    </lineage>
</organism>
<dbReference type="AlphaFoldDB" id="A0A0P7B3C3"/>
<evidence type="ECO:0000313" key="2">
    <source>
        <dbReference type="Proteomes" id="UP000050280"/>
    </source>
</evidence>
<accession>A0A0P7B3C3</accession>
<comment type="caution">
    <text evidence="1">The sequence shown here is derived from an EMBL/GenBank/DDBJ whole genome shotgun (WGS) entry which is preliminary data.</text>
</comment>